<evidence type="ECO:0000313" key="1">
    <source>
        <dbReference type="EMBL" id="CAK9102848.1"/>
    </source>
</evidence>
<protein>
    <submittedName>
        <fullName evidence="1">Uncharacterized protein</fullName>
    </submittedName>
</protein>
<organism evidence="1 2">
    <name type="scientific">Durusdinium trenchii</name>
    <dbReference type="NCBI Taxonomy" id="1381693"/>
    <lineage>
        <taxon>Eukaryota</taxon>
        <taxon>Sar</taxon>
        <taxon>Alveolata</taxon>
        <taxon>Dinophyceae</taxon>
        <taxon>Suessiales</taxon>
        <taxon>Symbiodiniaceae</taxon>
        <taxon>Durusdinium</taxon>
    </lineage>
</organism>
<comment type="caution">
    <text evidence="1">The sequence shown here is derived from an EMBL/GenBank/DDBJ whole genome shotgun (WGS) entry which is preliminary data.</text>
</comment>
<accession>A0ABP0RTB6</accession>
<gene>
    <name evidence="1" type="ORF">CCMP2556_LOCUS48376</name>
</gene>
<dbReference type="Proteomes" id="UP001642484">
    <property type="component" value="Unassembled WGS sequence"/>
</dbReference>
<sequence>MSGLQLEWAECAAAPASAWKLLDMTSVELEVSAQDAPGWYLPHLQLDDEGEDLHCYLDEWAPDGPSLVALYHVESECREPGYWFGEMIPRCWGLAVREVPRGIIANCTLTIEPDRGVFQAVCATLAGREIARLQGALLRRPALAMASLAHRLKQVAVEDDALRSQNQELTVVFDGAGEELDLVAVDARA</sequence>
<feature type="non-terminal residue" evidence="1">
    <location>
        <position position="189"/>
    </location>
</feature>
<proteinExistence type="predicted"/>
<keyword evidence="2" id="KW-1185">Reference proteome</keyword>
<reference evidence="1 2" key="1">
    <citation type="submission" date="2024-02" db="EMBL/GenBank/DDBJ databases">
        <authorList>
            <person name="Chen Y."/>
            <person name="Shah S."/>
            <person name="Dougan E. K."/>
            <person name="Thang M."/>
            <person name="Chan C."/>
        </authorList>
    </citation>
    <scope>NUCLEOTIDE SEQUENCE [LARGE SCALE GENOMIC DNA]</scope>
</reference>
<evidence type="ECO:0000313" key="2">
    <source>
        <dbReference type="Proteomes" id="UP001642484"/>
    </source>
</evidence>
<name>A0ABP0RTB6_9DINO</name>
<dbReference type="EMBL" id="CAXAMN010026426">
    <property type="protein sequence ID" value="CAK9102848.1"/>
    <property type="molecule type" value="Genomic_DNA"/>
</dbReference>